<feature type="chain" id="PRO_5046997601" description="Secreted protein" evidence="1">
    <location>
        <begin position="35"/>
        <end position="137"/>
    </location>
</feature>
<evidence type="ECO:0000313" key="3">
    <source>
        <dbReference type="Proteomes" id="UP001056035"/>
    </source>
</evidence>
<dbReference type="RefSeq" id="WP_254570765.1">
    <property type="nucleotide sequence ID" value="NZ_CP098502.1"/>
</dbReference>
<dbReference type="Proteomes" id="UP001056035">
    <property type="component" value="Chromosome"/>
</dbReference>
<keyword evidence="3" id="KW-1185">Reference proteome</keyword>
<name>A0ABY5DTA1_9ACTN</name>
<proteinExistence type="predicted"/>
<evidence type="ECO:0008006" key="4">
    <source>
        <dbReference type="Google" id="ProtNLM"/>
    </source>
</evidence>
<gene>
    <name evidence="2" type="ORF">NBH00_22285</name>
</gene>
<protein>
    <recommendedName>
        <fullName evidence="4">Secreted protein</fullName>
    </recommendedName>
</protein>
<evidence type="ECO:0000256" key="1">
    <source>
        <dbReference type="SAM" id="SignalP"/>
    </source>
</evidence>
<sequence>MPRSKEFHLMLSRLPRARSLAVAACIAGAVPVLAADTAATASPVTASAAASCKTPKYPGVGYYTSLKVSHVSCRTGTKVMKDHYRCRTRHGKTGTCSRVDGYKCTEKRVKSAIEYDARVTCTRGSKKVVYTYQQDIS</sequence>
<accession>A0ABY5DTA1</accession>
<evidence type="ECO:0000313" key="2">
    <source>
        <dbReference type="EMBL" id="UTI64052.1"/>
    </source>
</evidence>
<feature type="signal peptide" evidence="1">
    <location>
        <begin position="1"/>
        <end position="34"/>
    </location>
</feature>
<reference evidence="2 3" key="1">
    <citation type="submission" date="2022-06" db="EMBL/GenBank/DDBJ databases">
        <title>Paraconexibacter antarcticus.</title>
        <authorList>
            <person name="Kim C.S."/>
        </authorList>
    </citation>
    <scope>NUCLEOTIDE SEQUENCE [LARGE SCALE GENOMIC DNA]</scope>
    <source>
        <strain evidence="2 3">02-257</strain>
    </source>
</reference>
<organism evidence="2 3">
    <name type="scientific">Paraconexibacter antarcticus</name>
    <dbReference type="NCBI Taxonomy" id="2949664"/>
    <lineage>
        <taxon>Bacteria</taxon>
        <taxon>Bacillati</taxon>
        <taxon>Actinomycetota</taxon>
        <taxon>Thermoleophilia</taxon>
        <taxon>Solirubrobacterales</taxon>
        <taxon>Paraconexibacteraceae</taxon>
        <taxon>Paraconexibacter</taxon>
    </lineage>
</organism>
<keyword evidence="1" id="KW-0732">Signal</keyword>
<dbReference type="EMBL" id="CP098502">
    <property type="protein sequence ID" value="UTI64052.1"/>
    <property type="molecule type" value="Genomic_DNA"/>
</dbReference>